<keyword evidence="1" id="KW-0732">Signal</keyword>
<evidence type="ECO:0000256" key="1">
    <source>
        <dbReference type="SAM" id="SignalP"/>
    </source>
</evidence>
<feature type="signal peptide" evidence="1">
    <location>
        <begin position="1"/>
        <end position="26"/>
    </location>
</feature>
<organism evidence="2 3">
    <name type="scientific">Pedobacter yulinensis</name>
    <dbReference type="NCBI Taxonomy" id="2126353"/>
    <lineage>
        <taxon>Bacteria</taxon>
        <taxon>Pseudomonadati</taxon>
        <taxon>Bacteroidota</taxon>
        <taxon>Sphingobacteriia</taxon>
        <taxon>Sphingobacteriales</taxon>
        <taxon>Sphingobacteriaceae</taxon>
        <taxon>Pedobacter</taxon>
    </lineage>
</organism>
<accession>A0A2T3HNZ0</accession>
<dbReference type="Gene3D" id="3.40.50.1110">
    <property type="entry name" value="SGNH hydrolase"/>
    <property type="match status" value="1"/>
</dbReference>
<reference evidence="2 3" key="1">
    <citation type="submission" date="2018-03" db="EMBL/GenBank/DDBJ databases">
        <authorList>
            <person name="Keele B.F."/>
        </authorList>
    </citation>
    <scope>NUCLEOTIDE SEQUENCE [LARGE SCALE GENOMIC DNA]</scope>
    <source>
        <strain evidence="2 3">YL28-9</strain>
    </source>
</reference>
<gene>
    <name evidence="2" type="ORF">C7T94_05430</name>
</gene>
<feature type="chain" id="PRO_5015642302" evidence="1">
    <location>
        <begin position="27"/>
        <end position="433"/>
    </location>
</feature>
<comment type="caution">
    <text evidence="2">The sequence shown here is derived from an EMBL/GenBank/DDBJ whole genome shotgun (WGS) entry which is preliminary data.</text>
</comment>
<dbReference type="Proteomes" id="UP000240912">
    <property type="component" value="Unassembled WGS sequence"/>
</dbReference>
<proteinExistence type="predicted"/>
<sequence length="433" mass="44729">MNFKYLSRSLAAIAVLALASCKPELADVSPEKGSADFSRYIAVGNSLTAGFADGGLYLDGQKNSYPEIIGAQLKTVGGGAFSTPFFNAAQANGSGYKKLQGFAANGNPVIGDVAPGAETGSVTIPGVGTVRTLAKYSGEINNYGVPGIKLIHAGVAAYGNANPYYERLLTGNIGTHNTAYLDFATAKPYTFFSCWLGNNDILGYASGGGVGDSPTDKGTFTAAYTAAIARLTANGAKGVVATIPDVTTTPYFRTVTTAILLATVKANAPQVTALYIATNGGPRAATAEDLFILPFSSLAPTMLGKPNGLGIPYGLHPGNPIESKYVLDKDEVATVTDFTNAYNQSIKTIAASKNLAVMDAGAVLNAYAAGKVVNGVTISSAFITGNLFSLDGIHLTPMGYALTASEFIKAINKQYGSSVPTPDVTKFRGVLFP</sequence>
<dbReference type="PROSITE" id="PS51257">
    <property type="entry name" value="PROKAR_LIPOPROTEIN"/>
    <property type="match status" value="1"/>
</dbReference>
<dbReference type="AlphaFoldDB" id="A0A2T3HNZ0"/>
<dbReference type="GO" id="GO:0016788">
    <property type="term" value="F:hydrolase activity, acting on ester bonds"/>
    <property type="evidence" value="ECO:0007669"/>
    <property type="project" value="InterPro"/>
</dbReference>
<evidence type="ECO:0000313" key="2">
    <source>
        <dbReference type="EMBL" id="PST84170.1"/>
    </source>
</evidence>
<dbReference type="InterPro" id="IPR001087">
    <property type="entry name" value="GDSL"/>
</dbReference>
<dbReference type="RefSeq" id="WP_107214269.1">
    <property type="nucleotide sequence ID" value="NZ_KZ686268.1"/>
</dbReference>
<name>A0A2T3HNZ0_9SPHI</name>
<dbReference type="InterPro" id="IPR036514">
    <property type="entry name" value="SGNH_hydro_sf"/>
</dbReference>
<dbReference type="SUPFAM" id="SSF52266">
    <property type="entry name" value="SGNH hydrolase"/>
    <property type="match status" value="1"/>
</dbReference>
<dbReference type="OrthoDB" id="9764164at2"/>
<protein>
    <submittedName>
        <fullName evidence="2">G-D-S-L family lipolytic protein</fullName>
    </submittedName>
</protein>
<dbReference type="Pfam" id="PF00657">
    <property type="entry name" value="Lipase_GDSL"/>
    <property type="match status" value="1"/>
</dbReference>
<dbReference type="EMBL" id="PYLS01000004">
    <property type="protein sequence ID" value="PST84170.1"/>
    <property type="molecule type" value="Genomic_DNA"/>
</dbReference>
<evidence type="ECO:0000313" key="3">
    <source>
        <dbReference type="Proteomes" id="UP000240912"/>
    </source>
</evidence>
<keyword evidence="3" id="KW-1185">Reference proteome</keyword>